<protein>
    <submittedName>
        <fullName evidence="5">Site-specific integrase</fullName>
    </submittedName>
</protein>
<dbReference type="GO" id="GO:0015074">
    <property type="term" value="P:DNA integration"/>
    <property type="evidence" value="ECO:0007669"/>
    <property type="project" value="UniProtKB-KW"/>
</dbReference>
<dbReference type="GO" id="GO:0006310">
    <property type="term" value="P:DNA recombination"/>
    <property type="evidence" value="ECO:0007669"/>
    <property type="project" value="UniProtKB-KW"/>
</dbReference>
<accession>A0A9X1AIA4</accession>
<dbReference type="InterPro" id="IPR011010">
    <property type="entry name" value="DNA_brk_join_enz"/>
</dbReference>
<feature type="domain" description="Tyr recombinase" evidence="4">
    <location>
        <begin position="10"/>
        <end position="184"/>
    </location>
</feature>
<reference evidence="5" key="1">
    <citation type="submission" date="2021-05" db="EMBL/GenBank/DDBJ databases">
        <title>Genome of Sphingobium sp. strain.</title>
        <authorList>
            <person name="Fan R."/>
        </authorList>
    </citation>
    <scope>NUCLEOTIDE SEQUENCE</scope>
    <source>
        <strain evidence="5">H33</strain>
    </source>
</reference>
<dbReference type="GO" id="GO:0003677">
    <property type="term" value="F:DNA binding"/>
    <property type="evidence" value="ECO:0007669"/>
    <property type="project" value="InterPro"/>
</dbReference>
<feature type="region of interest" description="Disordered" evidence="3">
    <location>
        <begin position="278"/>
        <end position="314"/>
    </location>
</feature>
<dbReference type="InterPro" id="IPR002104">
    <property type="entry name" value="Integrase_catalytic"/>
</dbReference>
<comment type="caution">
    <text evidence="5">The sequence shown here is derived from an EMBL/GenBank/DDBJ whole genome shotgun (WGS) entry which is preliminary data.</text>
</comment>
<dbReference type="Proteomes" id="UP001138757">
    <property type="component" value="Unassembled WGS sequence"/>
</dbReference>
<keyword evidence="6" id="KW-1185">Reference proteome</keyword>
<proteinExistence type="predicted"/>
<dbReference type="PROSITE" id="PS51898">
    <property type="entry name" value="TYR_RECOMBINASE"/>
    <property type="match status" value="1"/>
</dbReference>
<keyword evidence="1" id="KW-0229">DNA integration</keyword>
<dbReference type="AlphaFoldDB" id="A0A9X1AIA4"/>
<keyword evidence="2" id="KW-0233">DNA recombination</keyword>
<dbReference type="CDD" id="cd00796">
    <property type="entry name" value="INT_Rci_Hp1_C"/>
    <property type="match status" value="1"/>
</dbReference>
<evidence type="ECO:0000259" key="4">
    <source>
        <dbReference type="PROSITE" id="PS51898"/>
    </source>
</evidence>
<evidence type="ECO:0000256" key="3">
    <source>
        <dbReference type="SAM" id="MobiDB-lite"/>
    </source>
</evidence>
<dbReference type="EMBL" id="JAHGAW010000001">
    <property type="protein sequence ID" value="MBT2185802.1"/>
    <property type="molecule type" value="Genomic_DNA"/>
</dbReference>
<dbReference type="InterPro" id="IPR050090">
    <property type="entry name" value="Tyrosine_recombinase_XerCD"/>
</dbReference>
<dbReference type="InterPro" id="IPR013762">
    <property type="entry name" value="Integrase-like_cat_sf"/>
</dbReference>
<evidence type="ECO:0000256" key="2">
    <source>
        <dbReference type="ARBA" id="ARBA00023172"/>
    </source>
</evidence>
<dbReference type="SUPFAM" id="SSF56349">
    <property type="entry name" value="DNA breaking-rejoining enzymes"/>
    <property type="match status" value="1"/>
</dbReference>
<dbReference type="Pfam" id="PF00589">
    <property type="entry name" value="Phage_integrase"/>
    <property type="match status" value="1"/>
</dbReference>
<dbReference type="PANTHER" id="PTHR30349:SF64">
    <property type="entry name" value="PROPHAGE INTEGRASE INTD-RELATED"/>
    <property type="match status" value="1"/>
</dbReference>
<evidence type="ECO:0000313" key="5">
    <source>
        <dbReference type="EMBL" id="MBT2185802.1"/>
    </source>
</evidence>
<evidence type="ECO:0000313" key="6">
    <source>
        <dbReference type="Proteomes" id="UP001138757"/>
    </source>
</evidence>
<organism evidence="5 6">
    <name type="scientific">Sphingobium nicotianae</name>
    <dbReference type="NCBI Taxonomy" id="2782607"/>
    <lineage>
        <taxon>Bacteria</taxon>
        <taxon>Pseudomonadati</taxon>
        <taxon>Pseudomonadota</taxon>
        <taxon>Alphaproteobacteria</taxon>
        <taxon>Sphingomonadales</taxon>
        <taxon>Sphingomonadaceae</taxon>
        <taxon>Sphingobium</taxon>
    </lineage>
</organism>
<gene>
    <name evidence="5" type="ORF">KK488_02460</name>
</gene>
<name>A0A9X1AIA4_9SPHN</name>
<dbReference type="PANTHER" id="PTHR30349">
    <property type="entry name" value="PHAGE INTEGRASE-RELATED"/>
    <property type="match status" value="1"/>
</dbReference>
<feature type="compositionally biased region" description="Basic and acidic residues" evidence="3">
    <location>
        <begin position="187"/>
        <end position="196"/>
    </location>
</feature>
<evidence type="ECO:0000256" key="1">
    <source>
        <dbReference type="ARBA" id="ARBA00022908"/>
    </source>
</evidence>
<sequence length="342" mass="38846">MPWSTFGSDGQRKYLTRAEADRFLMVAKKETIEVYSFCWFIAVTGCRISEALMTTAQCVDFEAGLVTMESLKKRRTGVYRSVPLPVTLLDALRKWFHTANFSSDQRLWPWSRMTGYRRITEVMAKAGISGPWATPKGLRHAFGVRAVQSGAPLHMVQRWLGHADMKTTAIYAGAVGPEERDIASRTWLKQDSRTEKPQPAYHPSPVPESEWEEPPMTHPDDIVPPTVPVMVEGPVGKAKSRKPWFRRSSWGERAISTCQLIQFYLFGLTSERVVRPAAESIDEHPSASRTHRRRSATKNPRHNPGREWRGTGNHTRRQFLPHSVCLWGCRDHRCGSDGRSCS</sequence>
<feature type="compositionally biased region" description="Basic residues" evidence="3">
    <location>
        <begin position="289"/>
        <end position="303"/>
    </location>
</feature>
<dbReference type="Gene3D" id="1.10.443.10">
    <property type="entry name" value="Intergrase catalytic core"/>
    <property type="match status" value="1"/>
</dbReference>
<feature type="region of interest" description="Disordered" evidence="3">
    <location>
        <begin position="187"/>
        <end position="227"/>
    </location>
</feature>